<feature type="compositionally biased region" description="Acidic residues" evidence="1">
    <location>
        <begin position="372"/>
        <end position="386"/>
    </location>
</feature>
<dbReference type="Proteomes" id="UP001220961">
    <property type="component" value="Chromosome 5"/>
</dbReference>
<feature type="compositionally biased region" description="Basic and acidic residues" evidence="1">
    <location>
        <begin position="323"/>
        <end position="336"/>
    </location>
</feature>
<feature type="region of interest" description="Disordered" evidence="1">
    <location>
        <begin position="231"/>
        <end position="386"/>
    </location>
</feature>
<feature type="region of interest" description="Disordered" evidence="1">
    <location>
        <begin position="137"/>
        <end position="157"/>
    </location>
</feature>
<reference evidence="2" key="1">
    <citation type="submission" date="2023-03" db="EMBL/GenBank/DDBJ databases">
        <title>Mating type loci evolution in Malassezia.</title>
        <authorList>
            <person name="Coelho M.A."/>
        </authorList>
    </citation>
    <scope>NUCLEOTIDE SEQUENCE</scope>
    <source>
        <strain evidence="2">CBS 10434</strain>
    </source>
</reference>
<dbReference type="AlphaFoldDB" id="A0AAF0E7X1"/>
<accession>A0AAF0E7X1</accession>
<feature type="compositionally biased region" description="Basic and acidic residues" evidence="1">
    <location>
        <begin position="1"/>
        <end position="11"/>
    </location>
</feature>
<evidence type="ECO:0000313" key="2">
    <source>
        <dbReference type="EMBL" id="WFD20505.1"/>
    </source>
</evidence>
<feature type="compositionally biased region" description="Basic and acidic residues" evidence="1">
    <location>
        <begin position="49"/>
        <end position="72"/>
    </location>
</feature>
<feature type="compositionally biased region" description="Polar residues" evidence="1">
    <location>
        <begin position="297"/>
        <end position="308"/>
    </location>
</feature>
<feature type="compositionally biased region" description="Basic and acidic residues" evidence="1">
    <location>
        <begin position="250"/>
        <end position="260"/>
    </location>
</feature>
<proteinExistence type="predicted"/>
<sequence length="386" mass="42427">MGKRDMKKEDEAAQNAQEDVTHAETDEGVTNESAQTEVEHGPGADASESSEKGADAMEKAPAEPSKENDPKDSQVPNQDDSTENEATTRPESSASTQPHPSTPQSVGSHDAQLEQLQSMFPAFHEITVSDIFKARRYNMESGPPPPLPSRTPELSVWPTSDEARQWKEDFNRFTEETALRQHEGSNRMNSPGFFRHRTPTSHGSNLFQQDAYGRTNGNTWSSGSIYRTAPMYDNDPKPVADEELESLVGKTKDQHTRASQEEVVDPSPPPRLPSKDRISPEKLATPTKSTVPAWGQRYSNKGQSTASEAKSHAHGSKSVPPSKQEDDVERSSEPKELSQSSEAPTSDTPGQEPPNNSNDSVNKGENVQPSTQDDDDFVENPFDDDD</sequence>
<evidence type="ECO:0000256" key="1">
    <source>
        <dbReference type="SAM" id="MobiDB-lite"/>
    </source>
</evidence>
<name>A0AAF0E7X1_9BASI</name>
<organism evidence="2 3">
    <name type="scientific">Malassezia caprae</name>
    <dbReference type="NCBI Taxonomy" id="1381934"/>
    <lineage>
        <taxon>Eukaryota</taxon>
        <taxon>Fungi</taxon>
        <taxon>Dikarya</taxon>
        <taxon>Basidiomycota</taxon>
        <taxon>Ustilaginomycotina</taxon>
        <taxon>Malasseziomycetes</taxon>
        <taxon>Malasseziales</taxon>
        <taxon>Malasseziaceae</taxon>
        <taxon>Malassezia</taxon>
    </lineage>
</organism>
<evidence type="ECO:0008006" key="4">
    <source>
        <dbReference type="Google" id="ProtNLM"/>
    </source>
</evidence>
<feature type="compositionally biased region" description="Polar residues" evidence="1">
    <location>
        <begin position="337"/>
        <end position="371"/>
    </location>
</feature>
<feature type="region of interest" description="Disordered" evidence="1">
    <location>
        <begin position="178"/>
        <end position="215"/>
    </location>
</feature>
<protein>
    <recommendedName>
        <fullName evidence="4">CUE domain-containing protein</fullName>
    </recommendedName>
</protein>
<keyword evidence="3" id="KW-1185">Reference proteome</keyword>
<feature type="region of interest" description="Disordered" evidence="1">
    <location>
        <begin position="1"/>
        <end position="118"/>
    </location>
</feature>
<gene>
    <name evidence="2" type="ORF">MCAP1_002751</name>
</gene>
<dbReference type="EMBL" id="CP119912">
    <property type="protein sequence ID" value="WFD20505.1"/>
    <property type="molecule type" value="Genomic_DNA"/>
</dbReference>
<evidence type="ECO:0000313" key="3">
    <source>
        <dbReference type="Proteomes" id="UP001220961"/>
    </source>
</evidence>
<feature type="compositionally biased region" description="Polar residues" evidence="1">
    <location>
        <begin position="74"/>
        <end position="107"/>
    </location>
</feature>
<dbReference type="CDD" id="cd14279">
    <property type="entry name" value="CUE"/>
    <property type="match status" value="1"/>
</dbReference>